<dbReference type="Proteomes" id="UP000321595">
    <property type="component" value="Chromosome"/>
</dbReference>
<sequence>MAPSANWNPYGVSANSHSPPNDFYVECPCLEWMLCLLFEYHSDIAVEFLRTLLVDTWSRVDSRETISEEVADRVIALRAGLRGFDPPLEDTWNLEDDEAYEPVFELALCVSALAQTIVDLEAGVDTEVELGGYRDLRSLWIPHLSIPPTGVWQATFLDLNDREVDHDSAYADRFLLGRYRPSILRMLDEFQSQ</sequence>
<dbReference type="AlphaFoldDB" id="A0A5B8XXT9"/>
<organism evidence="1 2">
    <name type="scientific">Microvenator marinus</name>
    <dbReference type="NCBI Taxonomy" id="2600177"/>
    <lineage>
        <taxon>Bacteria</taxon>
        <taxon>Deltaproteobacteria</taxon>
        <taxon>Bradymonadales</taxon>
        <taxon>Microvenatoraceae</taxon>
        <taxon>Microvenator</taxon>
    </lineage>
</organism>
<evidence type="ECO:0000313" key="2">
    <source>
        <dbReference type="Proteomes" id="UP000321595"/>
    </source>
</evidence>
<evidence type="ECO:0000313" key="1">
    <source>
        <dbReference type="EMBL" id="QED28853.1"/>
    </source>
</evidence>
<dbReference type="RefSeq" id="WP_146961649.1">
    <property type="nucleotide sequence ID" value="NZ_CP042467.1"/>
</dbReference>
<reference evidence="1 2" key="1">
    <citation type="submission" date="2019-08" db="EMBL/GenBank/DDBJ databases">
        <authorList>
            <person name="Liang Q."/>
        </authorList>
    </citation>
    <scope>NUCLEOTIDE SEQUENCE [LARGE SCALE GENOMIC DNA]</scope>
    <source>
        <strain evidence="1 2">V1718</strain>
    </source>
</reference>
<protein>
    <submittedName>
        <fullName evidence="1">Uncharacterized protein</fullName>
    </submittedName>
</protein>
<dbReference type="EMBL" id="CP042467">
    <property type="protein sequence ID" value="QED28853.1"/>
    <property type="molecule type" value="Genomic_DNA"/>
</dbReference>
<keyword evidence="2" id="KW-1185">Reference proteome</keyword>
<proteinExistence type="predicted"/>
<dbReference type="KEGG" id="bbae:FRD01_16720"/>
<gene>
    <name evidence="1" type="ORF">FRD01_16720</name>
</gene>
<name>A0A5B8XXT9_9DELT</name>
<accession>A0A5B8XXT9</accession>